<keyword evidence="1" id="KW-0547">Nucleotide-binding</keyword>
<dbReference type="PANTHER" id="PTHR45782">
    <property type="entry name" value="MITOCHONDRIAL RIBOSOME-ASSOCIATED GTPASE 1"/>
    <property type="match status" value="1"/>
</dbReference>
<dbReference type="Pfam" id="PF01926">
    <property type="entry name" value="MMR_HSR1"/>
    <property type="match status" value="1"/>
</dbReference>
<gene>
    <name evidence="5" type="ORF">B0H64DRAFT_453641</name>
</gene>
<evidence type="ECO:0000256" key="1">
    <source>
        <dbReference type="ARBA" id="ARBA00022741"/>
    </source>
</evidence>
<feature type="region of interest" description="Disordered" evidence="3">
    <location>
        <begin position="406"/>
        <end position="438"/>
    </location>
</feature>
<protein>
    <recommendedName>
        <fullName evidence="4">G domain-containing protein</fullName>
    </recommendedName>
</protein>
<dbReference type="AlphaFoldDB" id="A0AAE0HKT0"/>
<evidence type="ECO:0000259" key="4">
    <source>
        <dbReference type="Pfam" id="PF01926"/>
    </source>
</evidence>
<dbReference type="GO" id="GO:0005525">
    <property type="term" value="F:GTP binding"/>
    <property type="evidence" value="ECO:0007669"/>
    <property type="project" value="UniProtKB-KW"/>
</dbReference>
<keyword evidence="2" id="KW-0342">GTP-binding</keyword>
<dbReference type="Gene3D" id="3.40.50.300">
    <property type="entry name" value="P-loop containing nucleotide triphosphate hydrolases"/>
    <property type="match status" value="1"/>
</dbReference>
<dbReference type="InterPro" id="IPR027417">
    <property type="entry name" value="P-loop_NTPase"/>
</dbReference>
<evidence type="ECO:0000256" key="3">
    <source>
        <dbReference type="SAM" id="MobiDB-lite"/>
    </source>
</evidence>
<dbReference type="GO" id="GO:0003924">
    <property type="term" value="F:GTPase activity"/>
    <property type="evidence" value="ECO:0007669"/>
    <property type="project" value="TreeGrafter"/>
</dbReference>
<accession>A0AAE0HKT0</accession>
<dbReference type="SUPFAM" id="SSF52540">
    <property type="entry name" value="P-loop containing nucleoside triphosphate hydrolases"/>
    <property type="match status" value="1"/>
</dbReference>
<dbReference type="RefSeq" id="XP_062661901.1">
    <property type="nucleotide sequence ID" value="XM_062807245.1"/>
</dbReference>
<feature type="region of interest" description="Disordered" evidence="3">
    <location>
        <begin position="141"/>
        <end position="164"/>
    </location>
</feature>
<reference evidence="5" key="1">
    <citation type="journal article" date="2023" name="Mol. Phylogenet. Evol.">
        <title>Genome-scale phylogeny and comparative genomics of the fungal order Sordariales.</title>
        <authorList>
            <person name="Hensen N."/>
            <person name="Bonometti L."/>
            <person name="Westerberg I."/>
            <person name="Brannstrom I.O."/>
            <person name="Guillou S."/>
            <person name="Cros-Aarteil S."/>
            <person name="Calhoun S."/>
            <person name="Haridas S."/>
            <person name="Kuo A."/>
            <person name="Mondo S."/>
            <person name="Pangilinan J."/>
            <person name="Riley R."/>
            <person name="LaButti K."/>
            <person name="Andreopoulos B."/>
            <person name="Lipzen A."/>
            <person name="Chen C."/>
            <person name="Yan M."/>
            <person name="Daum C."/>
            <person name="Ng V."/>
            <person name="Clum A."/>
            <person name="Steindorff A."/>
            <person name="Ohm R.A."/>
            <person name="Martin F."/>
            <person name="Silar P."/>
            <person name="Natvig D.O."/>
            <person name="Lalanne C."/>
            <person name="Gautier V."/>
            <person name="Ament-Velasquez S.L."/>
            <person name="Kruys A."/>
            <person name="Hutchinson M.I."/>
            <person name="Powell A.J."/>
            <person name="Barry K."/>
            <person name="Miller A.N."/>
            <person name="Grigoriev I.V."/>
            <person name="Debuchy R."/>
            <person name="Gladieux P."/>
            <person name="Hiltunen Thoren M."/>
            <person name="Johannesson H."/>
        </authorList>
    </citation>
    <scope>NUCLEOTIDE SEQUENCE</scope>
    <source>
        <strain evidence="5">CBS 168.71</strain>
    </source>
</reference>
<feature type="compositionally biased region" description="Basic and acidic residues" evidence="3">
    <location>
        <begin position="409"/>
        <end position="424"/>
    </location>
</feature>
<name>A0AAE0HKT0_9PEZI</name>
<dbReference type="GO" id="GO:0032543">
    <property type="term" value="P:mitochondrial translation"/>
    <property type="evidence" value="ECO:0007669"/>
    <property type="project" value="TreeGrafter"/>
</dbReference>
<sequence length="438" mass="46133">MASTPISTTAKAAAKNAVTFTAGRAAFQPRQTYEVSSNIPRSFFLGHHHAGLARMRQTLSTVGLIIECRDFRVPITSWNPLLEQSLAGSSPAERARIIVYTHRDLGPDSRPDPSTPSLSETAAHNLRTFHLQHNHATEVLFTSTGPTPSSSSSPPFRKSPTTKTPTAALLAAITRVARDRDSLTGLRALVVGMPNAGKSTLLNALRRRSIKSSANNPSSAVRASGAKVARTGSNPGVTRKLSSPVRIVPAEGQDASLAGVGEGVFVVDTPGVFIPYVSDPEKMLKLALVGCVRDGILPRETLADYLLYRLNLGLGEGDSGGGGWGGYVERLGMAGPTNDVTEFLEAVARRVGKLAKGGGANYDTAAEWAVQEWRGGGFGKVLLDDVTPETLATAMEEAKETALSMNQARKKEKEARKARNEAKRAGIAGGGGGGEGSA</sequence>
<dbReference type="PANTHER" id="PTHR45782:SF4">
    <property type="entry name" value="MITOCHONDRIAL RIBOSOME-ASSOCIATED GTPASE 1"/>
    <property type="match status" value="1"/>
</dbReference>
<feature type="compositionally biased region" description="Gly residues" evidence="3">
    <location>
        <begin position="427"/>
        <end position="438"/>
    </location>
</feature>
<dbReference type="Gene3D" id="1.10.1580.10">
    <property type="match status" value="1"/>
</dbReference>
<reference evidence="5" key="2">
    <citation type="submission" date="2023-06" db="EMBL/GenBank/DDBJ databases">
        <authorList>
            <consortium name="Lawrence Berkeley National Laboratory"/>
            <person name="Haridas S."/>
            <person name="Hensen N."/>
            <person name="Bonometti L."/>
            <person name="Westerberg I."/>
            <person name="Brannstrom I.O."/>
            <person name="Guillou S."/>
            <person name="Cros-Aarteil S."/>
            <person name="Calhoun S."/>
            <person name="Kuo A."/>
            <person name="Mondo S."/>
            <person name="Pangilinan J."/>
            <person name="Riley R."/>
            <person name="Labutti K."/>
            <person name="Andreopoulos B."/>
            <person name="Lipzen A."/>
            <person name="Chen C."/>
            <person name="Yanf M."/>
            <person name="Daum C."/>
            <person name="Ng V."/>
            <person name="Clum A."/>
            <person name="Steindorff A."/>
            <person name="Ohm R."/>
            <person name="Martin F."/>
            <person name="Silar P."/>
            <person name="Natvig D."/>
            <person name="Lalanne C."/>
            <person name="Gautier V."/>
            <person name="Ament-Velasquez S.L."/>
            <person name="Kruys A."/>
            <person name="Hutchinson M.I."/>
            <person name="Powell A.J."/>
            <person name="Barry K."/>
            <person name="Miller A.N."/>
            <person name="Grigoriev I.V."/>
            <person name="Debuchy R."/>
            <person name="Gladieux P."/>
            <person name="Thoren M.H."/>
            <person name="Johannesson H."/>
        </authorList>
    </citation>
    <scope>NUCLEOTIDE SEQUENCE</scope>
    <source>
        <strain evidence="5">CBS 168.71</strain>
    </source>
</reference>
<dbReference type="InterPro" id="IPR006073">
    <property type="entry name" value="GTP-bd"/>
</dbReference>
<evidence type="ECO:0000313" key="5">
    <source>
        <dbReference type="EMBL" id="KAK3298387.1"/>
    </source>
</evidence>
<dbReference type="GO" id="GO:0005739">
    <property type="term" value="C:mitochondrion"/>
    <property type="evidence" value="ECO:0007669"/>
    <property type="project" value="TreeGrafter"/>
</dbReference>
<organism evidence="5 6">
    <name type="scientific">Chaetomium fimeti</name>
    <dbReference type="NCBI Taxonomy" id="1854472"/>
    <lineage>
        <taxon>Eukaryota</taxon>
        <taxon>Fungi</taxon>
        <taxon>Dikarya</taxon>
        <taxon>Ascomycota</taxon>
        <taxon>Pezizomycotina</taxon>
        <taxon>Sordariomycetes</taxon>
        <taxon>Sordariomycetidae</taxon>
        <taxon>Sordariales</taxon>
        <taxon>Chaetomiaceae</taxon>
        <taxon>Chaetomium</taxon>
    </lineage>
</organism>
<dbReference type="InterPro" id="IPR023179">
    <property type="entry name" value="GTP-bd_ortho_bundle_sf"/>
</dbReference>
<feature type="region of interest" description="Disordered" evidence="3">
    <location>
        <begin position="212"/>
        <end position="240"/>
    </location>
</feature>
<dbReference type="Proteomes" id="UP001278766">
    <property type="component" value="Unassembled WGS sequence"/>
</dbReference>
<feature type="compositionally biased region" description="Polar residues" evidence="3">
    <location>
        <begin position="212"/>
        <end position="221"/>
    </location>
</feature>
<proteinExistence type="predicted"/>
<evidence type="ECO:0000313" key="6">
    <source>
        <dbReference type="Proteomes" id="UP001278766"/>
    </source>
</evidence>
<dbReference type="GeneID" id="87844193"/>
<feature type="domain" description="G" evidence="4">
    <location>
        <begin position="188"/>
        <end position="274"/>
    </location>
</feature>
<dbReference type="EMBL" id="JAUEPN010000002">
    <property type="protein sequence ID" value="KAK3298387.1"/>
    <property type="molecule type" value="Genomic_DNA"/>
</dbReference>
<keyword evidence="6" id="KW-1185">Reference proteome</keyword>
<comment type="caution">
    <text evidence="5">The sequence shown here is derived from an EMBL/GenBank/DDBJ whole genome shotgun (WGS) entry which is preliminary data.</text>
</comment>
<evidence type="ECO:0000256" key="2">
    <source>
        <dbReference type="ARBA" id="ARBA00023134"/>
    </source>
</evidence>